<evidence type="ECO:0000256" key="6">
    <source>
        <dbReference type="ARBA" id="ARBA00023163"/>
    </source>
</evidence>
<comment type="similarity">
    <text evidence="2">Belongs to the mitochondrion-specific ribosomal protein mL67 family.</text>
</comment>
<feature type="compositionally biased region" description="Basic and acidic residues" evidence="9">
    <location>
        <begin position="236"/>
        <end position="245"/>
    </location>
</feature>
<evidence type="ECO:0000256" key="8">
    <source>
        <dbReference type="ARBA" id="ARBA00035185"/>
    </source>
</evidence>
<feature type="region of interest" description="Disordered" evidence="9">
    <location>
        <begin position="316"/>
        <end position="335"/>
    </location>
</feature>
<comment type="subcellular location">
    <subcellularLocation>
        <location evidence="1">Mitochondrion</location>
    </subcellularLocation>
</comment>
<dbReference type="RefSeq" id="XP_028463708.1">
    <property type="nucleotide sequence ID" value="XM_028614491.1"/>
</dbReference>
<evidence type="ECO:0000256" key="4">
    <source>
        <dbReference type="ARBA" id="ARBA00023015"/>
    </source>
</evidence>
<dbReference type="GeneID" id="39582969"/>
<evidence type="ECO:0000256" key="1">
    <source>
        <dbReference type="ARBA" id="ARBA00004173"/>
    </source>
</evidence>
<dbReference type="STRING" id="1314773.A0A3N2PN10"/>
<keyword evidence="6" id="KW-0804">Transcription</keyword>
<keyword evidence="5" id="KW-0496">Mitochondrion</keyword>
<reference evidence="10 11" key="1">
    <citation type="journal article" date="2018" name="Mol. Ecol.">
        <title>The obligate alkalophilic soda-lake fungus Sodiomyces alkalinus has shifted to a protein diet.</title>
        <authorList>
            <person name="Grum-Grzhimaylo A.A."/>
            <person name="Falkoski D.L."/>
            <person name="van den Heuvel J."/>
            <person name="Valero-Jimenez C.A."/>
            <person name="Min B."/>
            <person name="Choi I.G."/>
            <person name="Lipzen A."/>
            <person name="Daum C.G."/>
            <person name="Aanen D.K."/>
            <person name="Tsang A."/>
            <person name="Henrissat B."/>
            <person name="Bilanenko E.N."/>
            <person name="de Vries R.P."/>
            <person name="van Kan J.A.L."/>
            <person name="Grigoriev I.V."/>
            <person name="Debets A.J.M."/>
        </authorList>
    </citation>
    <scope>NUCLEOTIDE SEQUENCE [LARGE SCALE GENOMIC DNA]</scope>
    <source>
        <strain evidence="10 11">F11</strain>
    </source>
</reference>
<dbReference type="EMBL" id="ML119060">
    <property type="protein sequence ID" value="ROT35902.1"/>
    <property type="molecule type" value="Genomic_DNA"/>
</dbReference>
<feature type="region of interest" description="Disordered" evidence="9">
    <location>
        <begin position="236"/>
        <end position="255"/>
    </location>
</feature>
<dbReference type="GO" id="GO:0005840">
    <property type="term" value="C:ribosome"/>
    <property type="evidence" value="ECO:0007669"/>
    <property type="project" value="UniProtKB-KW"/>
</dbReference>
<dbReference type="GO" id="GO:1990904">
    <property type="term" value="C:ribonucleoprotein complex"/>
    <property type="evidence" value="ECO:0007669"/>
    <property type="project" value="UniProtKB-KW"/>
</dbReference>
<evidence type="ECO:0000313" key="10">
    <source>
        <dbReference type="EMBL" id="ROT35902.1"/>
    </source>
</evidence>
<dbReference type="AlphaFoldDB" id="A0A3N2PN10"/>
<evidence type="ECO:0000256" key="3">
    <source>
        <dbReference type="ARBA" id="ARBA00022980"/>
    </source>
</evidence>
<accession>A0A3N2PN10</accession>
<protein>
    <recommendedName>
        <fullName evidence="8">Large ribosomal subunit protein mL67</fullName>
    </recommendedName>
</protein>
<dbReference type="Proteomes" id="UP000272025">
    <property type="component" value="Unassembled WGS sequence"/>
</dbReference>
<sequence>MSGEMKKNKAEDFEAIQAFMRLSLDSREAGGGTTHELMSLASSPLWLWKDQNRRRFPHNSSHELDSHLQVFTVICRRLKDDRWGEQIWVWNHLLENQIIYSHTKVLDSNHALQQLPFIAKKSKPAKLRKDLWRPMAMIQFPLGAGVAGQSAFQKLREFRRRHELEWDDSLFFETEPDPTTGEMKRVKLRSRIERGYAIHDQRANAIADMAAVLAGAGRGSRVWISPAERMMLEEGNKELENKQEGEVDEASSSRNDRIVELRGKRWSPAAPREDDPDRELIKATVYWMNAQDRNYAEKWSDNVTHELFEEAKAAGETLAETGSEPGTIRAELSSA</sequence>
<proteinExistence type="inferred from homology"/>
<keyword evidence="7" id="KW-0687">Ribonucleoprotein</keyword>
<evidence type="ECO:0000256" key="7">
    <source>
        <dbReference type="ARBA" id="ARBA00023274"/>
    </source>
</evidence>
<name>A0A3N2PN10_SODAK</name>
<keyword evidence="11" id="KW-1185">Reference proteome</keyword>
<dbReference type="GO" id="GO:0003735">
    <property type="term" value="F:structural constituent of ribosome"/>
    <property type="evidence" value="ECO:0007669"/>
    <property type="project" value="TreeGrafter"/>
</dbReference>
<dbReference type="GO" id="GO:0003697">
    <property type="term" value="F:single-stranded DNA binding"/>
    <property type="evidence" value="ECO:0007669"/>
    <property type="project" value="InterPro"/>
</dbReference>
<gene>
    <name evidence="10" type="ORF">SODALDRAFT_362751</name>
</gene>
<organism evidence="10 11">
    <name type="scientific">Sodiomyces alkalinus (strain CBS 110278 / VKM F-3762 / F11)</name>
    <name type="common">Alkaliphilic filamentous fungus</name>
    <dbReference type="NCBI Taxonomy" id="1314773"/>
    <lineage>
        <taxon>Eukaryota</taxon>
        <taxon>Fungi</taxon>
        <taxon>Dikarya</taxon>
        <taxon>Ascomycota</taxon>
        <taxon>Pezizomycotina</taxon>
        <taxon>Sordariomycetes</taxon>
        <taxon>Hypocreomycetidae</taxon>
        <taxon>Glomerellales</taxon>
        <taxon>Plectosphaerellaceae</taxon>
        <taxon>Sodiomyces</taxon>
    </lineage>
</organism>
<dbReference type="Pfam" id="PF12829">
    <property type="entry name" value="Mhr1"/>
    <property type="match status" value="1"/>
</dbReference>
<dbReference type="PANTHER" id="PTHR28184:SF1">
    <property type="entry name" value="LARGE RIBOSOMAL SUBUNIT PROTEIN ML67"/>
    <property type="match status" value="1"/>
</dbReference>
<evidence type="ECO:0000256" key="5">
    <source>
        <dbReference type="ARBA" id="ARBA00023128"/>
    </source>
</evidence>
<evidence type="ECO:0000256" key="2">
    <source>
        <dbReference type="ARBA" id="ARBA00010741"/>
    </source>
</evidence>
<dbReference type="GO" id="GO:0000150">
    <property type="term" value="F:DNA strand exchange activity"/>
    <property type="evidence" value="ECO:0007669"/>
    <property type="project" value="InterPro"/>
</dbReference>
<keyword evidence="4" id="KW-0805">Transcription regulation</keyword>
<dbReference type="GO" id="GO:0005739">
    <property type="term" value="C:mitochondrion"/>
    <property type="evidence" value="ECO:0007669"/>
    <property type="project" value="UniProtKB-SubCell"/>
</dbReference>
<dbReference type="OrthoDB" id="5333655at2759"/>
<dbReference type="PANTHER" id="PTHR28184">
    <property type="entry name" value="MITOCHONDRIAL HOMOLOGOUS RECOMBINATION PROTEIN 1"/>
    <property type="match status" value="1"/>
</dbReference>
<evidence type="ECO:0000313" key="11">
    <source>
        <dbReference type="Proteomes" id="UP000272025"/>
    </source>
</evidence>
<dbReference type="InterPro" id="IPR024629">
    <property type="entry name" value="Ribosomal_mL67"/>
</dbReference>
<evidence type="ECO:0000256" key="9">
    <source>
        <dbReference type="SAM" id="MobiDB-lite"/>
    </source>
</evidence>
<keyword evidence="3" id="KW-0689">Ribosomal protein</keyword>